<evidence type="ECO:0000259" key="2">
    <source>
        <dbReference type="Pfam" id="PF02517"/>
    </source>
</evidence>
<accession>A0ABZ0U2Y4</accession>
<name>A0ABZ0U2Y4_9FIRM</name>
<evidence type="ECO:0000256" key="1">
    <source>
        <dbReference type="SAM" id="Phobius"/>
    </source>
</evidence>
<evidence type="ECO:0000313" key="3">
    <source>
        <dbReference type="EMBL" id="WPX10088.1"/>
    </source>
</evidence>
<dbReference type="RefSeq" id="WP_268748663.1">
    <property type="nucleotide sequence ID" value="NZ_CP139957.1"/>
</dbReference>
<feature type="domain" description="CAAX prenyl protease 2/Lysostaphin resistance protein A-like" evidence="2">
    <location>
        <begin position="1"/>
        <end position="42"/>
    </location>
</feature>
<dbReference type="GO" id="GO:0008233">
    <property type="term" value="F:peptidase activity"/>
    <property type="evidence" value="ECO:0007669"/>
    <property type="project" value="UniProtKB-KW"/>
</dbReference>
<keyword evidence="1" id="KW-0472">Membrane</keyword>
<reference evidence="3 4" key="1">
    <citation type="submission" date="2023-12" db="EMBL/GenBank/DDBJ databases">
        <authorList>
            <person name="Manesh M.J.H."/>
            <person name="Bing R.G."/>
            <person name="Willard D.J."/>
            <person name="Kelly R.M."/>
        </authorList>
    </citation>
    <scope>NUCLEOTIDE SEQUENCE [LARGE SCALE GENOMIC DNA]</scope>
    <source>
        <strain evidence="3 4">DSM 8977</strain>
    </source>
</reference>
<dbReference type="GO" id="GO:0006508">
    <property type="term" value="P:proteolysis"/>
    <property type="evidence" value="ECO:0007669"/>
    <property type="project" value="UniProtKB-KW"/>
</dbReference>
<dbReference type="Pfam" id="PF02517">
    <property type="entry name" value="Rce1-like"/>
    <property type="match status" value="1"/>
</dbReference>
<organism evidence="3 4">
    <name type="scientific">Anaerocellum danielii</name>
    <dbReference type="NCBI Taxonomy" id="1387557"/>
    <lineage>
        <taxon>Bacteria</taxon>
        <taxon>Bacillati</taxon>
        <taxon>Bacillota</taxon>
        <taxon>Bacillota incertae sedis</taxon>
        <taxon>Caldicellulosiruptorales</taxon>
        <taxon>Caldicellulosiruptoraceae</taxon>
        <taxon>Anaerocellum</taxon>
    </lineage>
</organism>
<keyword evidence="1" id="KW-1133">Transmembrane helix</keyword>
<feature type="transmembrane region" description="Helical" evidence="1">
    <location>
        <begin position="6"/>
        <end position="26"/>
    </location>
</feature>
<sequence>MWHINLYTALCAFLFGIILSIFYLRLNSIFVPIIMHISANIIGQIGTLLFLTIK</sequence>
<keyword evidence="3" id="KW-0378">Hydrolase</keyword>
<dbReference type="EC" id="3.4.-.-" evidence="3"/>
<keyword evidence="4" id="KW-1185">Reference proteome</keyword>
<gene>
    <name evidence="3" type="ORF">SOJ16_001350</name>
</gene>
<keyword evidence="3" id="KW-0645">Protease</keyword>
<dbReference type="Proteomes" id="UP001322744">
    <property type="component" value="Chromosome"/>
</dbReference>
<dbReference type="InterPro" id="IPR003675">
    <property type="entry name" value="Rce1/LyrA-like_dom"/>
</dbReference>
<proteinExistence type="predicted"/>
<protein>
    <submittedName>
        <fullName evidence="3">CPBP family glutamic-type intramembrane protease</fullName>
        <ecNumber evidence="3">3.4.-.-</ecNumber>
    </submittedName>
</protein>
<evidence type="ECO:0000313" key="4">
    <source>
        <dbReference type="Proteomes" id="UP001322744"/>
    </source>
</evidence>
<feature type="transmembrane region" description="Helical" evidence="1">
    <location>
        <begin position="33"/>
        <end position="53"/>
    </location>
</feature>
<dbReference type="EMBL" id="CP139957">
    <property type="protein sequence ID" value="WPX10088.1"/>
    <property type="molecule type" value="Genomic_DNA"/>
</dbReference>
<keyword evidence="1" id="KW-0812">Transmembrane</keyword>